<dbReference type="Pfam" id="PF07664">
    <property type="entry name" value="FeoB_C"/>
    <property type="match status" value="1"/>
</dbReference>
<keyword evidence="18" id="KW-1185">Reference proteome</keyword>
<reference evidence="17" key="1">
    <citation type="journal article" date="2024" name="Int. J. Syst. Evol. Microbiol.">
        <title>Polycladomyces zharkentensis sp. nov., a novel thermophilic cellulose- and starch-degrading member of the Bacillota from a geothermal aquifer in Kazakhstan.</title>
        <authorList>
            <person name="Mashzhan A."/>
            <person name="Kistaubayeva A."/>
            <person name="Javier-Lopez R."/>
            <person name="Bissenova U."/>
            <person name="Bissenbay A."/>
            <person name="Birkeland N.K."/>
        </authorList>
    </citation>
    <scope>NUCLEOTIDE SEQUENCE</scope>
    <source>
        <strain evidence="17">ZKZ2T</strain>
    </source>
</reference>
<dbReference type="Pfam" id="PF02421">
    <property type="entry name" value="FeoB_N"/>
    <property type="match status" value="1"/>
</dbReference>
<evidence type="ECO:0000256" key="13">
    <source>
        <dbReference type="ARBA" id="ARBA00031200"/>
    </source>
</evidence>
<dbReference type="Proteomes" id="UP001177120">
    <property type="component" value="Unassembled WGS sequence"/>
</dbReference>
<feature type="transmembrane region" description="Helical" evidence="15">
    <location>
        <begin position="386"/>
        <end position="408"/>
    </location>
</feature>
<evidence type="ECO:0000256" key="6">
    <source>
        <dbReference type="ARBA" id="ARBA00022692"/>
    </source>
</evidence>
<dbReference type="InterPro" id="IPR030389">
    <property type="entry name" value="G_FEOB_dom"/>
</dbReference>
<evidence type="ECO:0000256" key="12">
    <source>
        <dbReference type="ARBA" id="ARBA00023136"/>
    </source>
</evidence>
<accession>A0ABS2WI37</accession>
<keyword evidence="9 15" id="KW-0408">Iron</keyword>
<evidence type="ECO:0000259" key="16">
    <source>
        <dbReference type="PROSITE" id="PS51711"/>
    </source>
</evidence>
<dbReference type="EMBL" id="JAFHAP010000006">
    <property type="protein sequence ID" value="MBN2909176.1"/>
    <property type="molecule type" value="Genomic_DNA"/>
</dbReference>
<keyword evidence="3 15" id="KW-0813">Transport</keyword>
<dbReference type="InterPro" id="IPR011640">
    <property type="entry name" value="Fe2_transport_prot_B_C"/>
</dbReference>
<dbReference type="InterPro" id="IPR027417">
    <property type="entry name" value="P-loop_NTPase"/>
</dbReference>
<dbReference type="InterPro" id="IPR050860">
    <property type="entry name" value="FeoB_GTPase"/>
</dbReference>
<keyword evidence="7" id="KW-0547">Nucleotide-binding</keyword>
<organism evidence="17 18">
    <name type="scientific">Polycladomyces zharkentensis</name>
    <dbReference type="NCBI Taxonomy" id="2807616"/>
    <lineage>
        <taxon>Bacteria</taxon>
        <taxon>Bacillati</taxon>
        <taxon>Bacillota</taxon>
        <taxon>Bacilli</taxon>
        <taxon>Bacillales</taxon>
        <taxon>Thermoactinomycetaceae</taxon>
        <taxon>Polycladomyces</taxon>
    </lineage>
</organism>
<comment type="subcellular location">
    <subcellularLocation>
        <location evidence="2 15">Cell membrane</location>
        <topology evidence="2 15">Multi-pass membrane protein</topology>
    </subcellularLocation>
</comment>
<dbReference type="Gene3D" id="1.10.287.1770">
    <property type="match status" value="1"/>
</dbReference>
<protein>
    <recommendedName>
        <fullName evidence="13 14">Ferrous iron transport protein B</fullName>
    </recommendedName>
</protein>
<comment type="function">
    <text evidence="1 15">Probable transporter of a GTP-driven Fe(2+) uptake system.</text>
</comment>
<feature type="transmembrane region" description="Helical" evidence="15">
    <location>
        <begin position="275"/>
        <end position="294"/>
    </location>
</feature>
<dbReference type="CDD" id="cd01879">
    <property type="entry name" value="FeoB"/>
    <property type="match status" value="1"/>
</dbReference>
<evidence type="ECO:0000313" key="18">
    <source>
        <dbReference type="Proteomes" id="UP001177120"/>
    </source>
</evidence>
<evidence type="ECO:0000256" key="5">
    <source>
        <dbReference type="ARBA" id="ARBA00022496"/>
    </source>
</evidence>
<dbReference type="NCBIfam" id="TIGR00437">
    <property type="entry name" value="feoB"/>
    <property type="match status" value="1"/>
</dbReference>
<keyword evidence="5 15" id="KW-0410">Iron transport</keyword>
<feature type="transmembrane region" description="Helical" evidence="15">
    <location>
        <begin position="420"/>
        <end position="446"/>
    </location>
</feature>
<keyword evidence="10" id="KW-0406">Ion transport</keyword>
<dbReference type="PANTHER" id="PTHR43185">
    <property type="entry name" value="FERROUS IRON TRANSPORT PROTEIN B"/>
    <property type="match status" value="1"/>
</dbReference>
<feature type="transmembrane region" description="Helical" evidence="15">
    <location>
        <begin position="638"/>
        <end position="658"/>
    </location>
</feature>
<dbReference type="Pfam" id="PF07670">
    <property type="entry name" value="Gate"/>
    <property type="match status" value="2"/>
</dbReference>
<comment type="caution">
    <text evidence="17">The sequence shown here is derived from an EMBL/GenBank/DDBJ whole genome shotgun (WGS) entry which is preliminary data.</text>
</comment>
<feature type="transmembrane region" description="Helical" evidence="15">
    <location>
        <begin position="541"/>
        <end position="559"/>
    </location>
</feature>
<dbReference type="InterPro" id="IPR041069">
    <property type="entry name" value="FeoB_Cyto"/>
</dbReference>
<dbReference type="Pfam" id="PF17910">
    <property type="entry name" value="FeoB_Cyto"/>
    <property type="match status" value="1"/>
</dbReference>
<feature type="transmembrane region" description="Helical" evidence="15">
    <location>
        <begin position="452"/>
        <end position="472"/>
    </location>
</feature>
<dbReference type="PANTHER" id="PTHR43185:SF1">
    <property type="entry name" value="FE(2+) TRANSPORTER FEOB"/>
    <property type="match status" value="1"/>
</dbReference>
<proteinExistence type="inferred from homology"/>
<evidence type="ECO:0000256" key="10">
    <source>
        <dbReference type="ARBA" id="ARBA00023065"/>
    </source>
</evidence>
<evidence type="ECO:0000256" key="15">
    <source>
        <dbReference type="RuleBase" id="RU362098"/>
    </source>
</evidence>
<evidence type="ECO:0000256" key="14">
    <source>
        <dbReference type="NCBIfam" id="TIGR00437"/>
    </source>
</evidence>
<feature type="domain" description="FeoB-type G" evidence="16">
    <location>
        <begin position="2"/>
        <end position="163"/>
    </location>
</feature>
<evidence type="ECO:0000256" key="8">
    <source>
        <dbReference type="ARBA" id="ARBA00022989"/>
    </source>
</evidence>
<evidence type="ECO:0000256" key="4">
    <source>
        <dbReference type="ARBA" id="ARBA00022475"/>
    </source>
</evidence>
<keyword evidence="12 15" id="KW-0472">Membrane</keyword>
<evidence type="ECO:0000256" key="2">
    <source>
        <dbReference type="ARBA" id="ARBA00004651"/>
    </source>
</evidence>
<name>A0ABS2WI37_9BACL</name>
<evidence type="ECO:0000256" key="3">
    <source>
        <dbReference type="ARBA" id="ARBA00022448"/>
    </source>
</evidence>
<gene>
    <name evidence="17" type="primary">feoB</name>
    <name evidence="17" type="ORF">JQC72_06525</name>
</gene>
<keyword evidence="4" id="KW-1003">Cell membrane</keyword>
<keyword evidence="11 15" id="KW-0342">GTP-binding</keyword>
<dbReference type="InterPro" id="IPR006073">
    <property type="entry name" value="GTP-bd"/>
</dbReference>
<dbReference type="PRINTS" id="PR00326">
    <property type="entry name" value="GTP1OBG"/>
</dbReference>
<dbReference type="PROSITE" id="PS51711">
    <property type="entry name" value="G_FEOB"/>
    <property type="match status" value="1"/>
</dbReference>
<dbReference type="InterPro" id="IPR003373">
    <property type="entry name" value="Fe2_transport_prot-B"/>
</dbReference>
<dbReference type="Gene3D" id="3.40.50.300">
    <property type="entry name" value="P-loop containing nucleotide triphosphate hydrolases"/>
    <property type="match status" value="1"/>
</dbReference>
<evidence type="ECO:0000256" key="7">
    <source>
        <dbReference type="ARBA" id="ARBA00022741"/>
    </source>
</evidence>
<evidence type="ECO:0000256" key="9">
    <source>
        <dbReference type="ARBA" id="ARBA00023004"/>
    </source>
</evidence>
<feature type="transmembrane region" description="Helical" evidence="15">
    <location>
        <begin position="342"/>
        <end position="366"/>
    </location>
</feature>
<dbReference type="SUPFAM" id="SSF52540">
    <property type="entry name" value="P-loop containing nucleoside triphosphate hydrolases"/>
    <property type="match status" value="1"/>
</dbReference>
<sequence length="663" mass="72974">MNKILALVGNPNAGKTSLFNILTGTRQYVGNWPGVTVEKKEGMIKKLPEYVLVDLPGIYSLSAQSLEEQLAVTYLLKESPHTLINIVDASNLERNLYLSVQLLEMGLPSVVCLNMMDIAKDRGLQIDVAALAQKLGAAVVPMVARKANGHDKLIDLLREGVQDATLTVPYPTEVEAAVRDLDTLLASSPLNFHPSRRWLALMWLEGNDTVEEILRHLLSAGLIQQMKAVRAACPADIEHRIRNARYDFIEKIICEVTQQSENLAGRTWSDRIDNLLLHPVLGIPIFLGFMYLIFQITFSWIGTSLSDQLDEWLSGPLTDWLKAGLTAMGSPNWFTQLMTDGVLAGVGSVLVFLPQIGILFFCLSFLEDSGYMARAAVLMDRFMSMIGLNGKAFIPLILGFGCNVPAIMATRTLEDPKSRLITALISPFMSCSARLSVYSLFVAAFFKHGGAAVVFTLYVTGIVVAILTAFLLKKFVHTEEGTFLLEMPPYRAPMLKSLLLHTWDKAKGFVRKAGTIIFGMSVLIWFLGHFSWHGFVPIEDSWLAAIGGLIAPLFAPLGFATWQAGVSLVTGFLAKEVVVSTMSIVYGAGDDGKLGDLLHHTFTQPVALAFLFFVLLYTPCVSTVVMMWRETGSSKWTLISVGYSLAIAWVVAFAVYHVSQLIL</sequence>
<keyword evidence="6 15" id="KW-0812">Transmembrane</keyword>
<evidence type="ECO:0000313" key="17">
    <source>
        <dbReference type="EMBL" id="MBN2909176.1"/>
    </source>
</evidence>
<evidence type="ECO:0000256" key="11">
    <source>
        <dbReference type="ARBA" id="ARBA00023134"/>
    </source>
</evidence>
<feature type="transmembrane region" description="Helical" evidence="15">
    <location>
        <begin position="606"/>
        <end position="626"/>
    </location>
</feature>
<dbReference type="RefSeq" id="WP_205493928.1">
    <property type="nucleotide sequence ID" value="NZ_JAFHAP010000006.1"/>
</dbReference>
<comment type="similarity">
    <text evidence="15">Belongs to the TRAFAC class TrmE-Era-EngA-EngB-Septin-like GTPase superfamily. FeoB GTPase (TC 9.A.8) family.</text>
</comment>
<dbReference type="InterPro" id="IPR011642">
    <property type="entry name" value="Gate_dom"/>
</dbReference>
<keyword evidence="8 15" id="KW-1133">Transmembrane helix</keyword>
<feature type="transmembrane region" description="Helical" evidence="15">
    <location>
        <begin position="515"/>
        <end position="535"/>
    </location>
</feature>
<evidence type="ECO:0000256" key="1">
    <source>
        <dbReference type="ARBA" id="ARBA00003926"/>
    </source>
</evidence>